<sequence length="593" mass="64771">MLAVLAGGMSVELSLEGKPCASRRNVLCEGAALSTGLGQWVFNSVSVQVLCEGAALSTGLGQWVFSSDRHVAWFASEPELNISEIAPSLSVRNSHTFWMTVSGFSGSLRPGRKRFGLNGSTDYNLELYPPDRPIFTGHKTSRPGRVSDKDVDGRSDKEMWQNLRLSSGRTFEKVVKRCGDINQLKKHHLSPIPRSKREAQGPGYQPKGSQSPTYTRQPKGSQSPTYSRKQQHLRRQQRPSSASGGGGGRKLTKSRHNSRDCSKAGNCLDRLVKDLKEKIKPAKNFWTKLPYMACQEESLASDATVQDDCWNGTDRARYVPEVQEDGVLRQINNPEVEVEVQVVNSVFNRQRIQLQQITSKLTSAYKGEHVDSVDTGLDSYVASSGSGDDVLYDDEDEDLYTDFDDDDDDDRDYDRDAGFSDDEDDFLESSGHDQQGSGSGSHGFITDEEKKGFVDIDYPPHKFTPTGSGRGSGRGRGHGGSHDRSPHRKGGNNFIGRGGNSGTIHSNRGNVPSIQSPGGGMYNPNNNNNRNIYKTKGDGRGDGPTASEGSQEGGKGAATSSSTGSVAVLLLLFSFHWLAVRRFLTPSLSIFSC</sequence>
<evidence type="ECO:0000256" key="5">
    <source>
        <dbReference type="ARBA" id="ARBA00022729"/>
    </source>
</evidence>
<keyword evidence="3" id="KW-1003">Cell membrane</keyword>
<proteinExistence type="inferred from homology"/>
<keyword evidence="10" id="KW-0449">Lipoprotein</keyword>
<evidence type="ECO:0000256" key="7">
    <source>
        <dbReference type="ARBA" id="ARBA00023136"/>
    </source>
</evidence>
<feature type="compositionally biased region" description="Basic residues" evidence="12">
    <location>
        <begin position="473"/>
        <end position="490"/>
    </location>
</feature>
<comment type="similarity">
    <text evidence="2 11">Belongs to the glypican family.</text>
</comment>
<accession>A0AAE1A9M0</accession>
<dbReference type="PANTHER" id="PTHR10822">
    <property type="entry name" value="GLYPICAN"/>
    <property type="match status" value="1"/>
</dbReference>
<reference evidence="13" key="1">
    <citation type="journal article" date="2023" name="G3 (Bethesda)">
        <title>A reference genome for the long-term kleptoplast-retaining sea slug Elysia crispata morphotype clarki.</title>
        <authorList>
            <person name="Eastman K.E."/>
            <person name="Pendleton A.L."/>
            <person name="Shaikh M.A."/>
            <person name="Suttiyut T."/>
            <person name="Ogas R."/>
            <person name="Tomko P."/>
            <person name="Gavelis G."/>
            <person name="Widhalm J.R."/>
            <person name="Wisecaver J.H."/>
        </authorList>
    </citation>
    <scope>NUCLEOTIDE SEQUENCE</scope>
    <source>
        <strain evidence="13">ECLA1</strain>
    </source>
</reference>
<protein>
    <submittedName>
        <fullName evidence="13">Uncharacterized protein</fullName>
    </submittedName>
</protein>
<evidence type="ECO:0000313" key="13">
    <source>
        <dbReference type="EMBL" id="KAK3783819.1"/>
    </source>
</evidence>
<keyword evidence="14" id="KW-1185">Reference proteome</keyword>
<feature type="compositionally biased region" description="Polar residues" evidence="12">
    <location>
        <begin position="207"/>
        <end position="228"/>
    </location>
</feature>
<keyword evidence="6" id="KW-0654">Proteoglycan</keyword>
<keyword evidence="8" id="KW-0325">Glycoprotein</keyword>
<gene>
    <name evidence="13" type="ORF">RRG08_063480</name>
</gene>
<organism evidence="13 14">
    <name type="scientific">Elysia crispata</name>
    <name type="common">lettuce slug</name>
    <dbReference type="NCBI Taxonomy" id="231223"/>
    <lineage>
        <taxon>Eukaryota</taxon>
        <taxon>Metazoa</taxon>
        <taxon>Spiralia</taxon>
        <taxon>Lophotrochozoa</taxon>
        <taxon>Mollusca</taxon>
        <taxon>Gastropoda</taxon>
        <taxon>Heterobranchia</taxon>
        <taxon>Euthyneura</taxon>
        <taxon>Panpulmonata</taxon>
        <taxon>Sacoglossa</taxon>
        <taxon>Placobranchoidea</taxon>
        <taxon>Plakobranchidae</taxon>
        <taxon>Elysia</taxon>
    </lineage>
</organism>
<dbReference type="GO" id="GO:0009986">
    <property type="term" value="C:cell surface"/>
    <property type="evidence" value="ECO:0007669"/>
    <property type="project" value="TreeGrafter"/>
</dbReference>
<dbReference type="Pfam" id="PF01153">
    <property type="entry name" value="Glypican"/>
    <property type="match status" value="1"/>
</dbReference>
<keyword evidence="9" id="KW-0357">Heparan sulfate</keyword>
<feature type="region of interest" description="Disordered" evidence="12">
    <location>
        <begin position="182"/>
        <end position="263"/>
    </location>
</feature>
<feature type="compositionally biased region" description="Polar residues" evidence="12">
    <location>
        <begin position="502"/>
        <end position="516"/>
    </location>
</feature>
<evidence type="ECO:0000256" key="12">
    <source>
        <dbReference type="SAM" id="MobiDB-lite"/>
    </source>
</evidence>
<evidence type="ECO:0000313" key="14">
    <source>
        <dbReference type="Proteomes" id="UP001283361"/>
    </source>
</evidence>
<keyword evidence="7" id="KW-0472">Membrane</keyword>
<feature type="compositionally biased region" description="Basic and acidic residues" evidence="12">
    <location>
        <begin position="145"/>
        <end position="158"/>
    </location>
</feature>
<feature type="compositionally biased region" description="Acidic residues" evidence="12">
    <location>
        <begin position="390"/>
        <end position="411"/>
    </location>
</feature>
<evidence type="ECO:0000256" key="4">
    <source>
        <dbReference type="ARBA" id="ARBA00022622"/>
    </source>
</evidence>
<evidence type="ECO:0000256" key="11">
    <source>
        <dbReference type="RuleBase" id="RU003518"/>
    </source>
</evidence>
<dbReference type="GO" id="GO:0016477">
    <property type="term" value="P:cell migration"/>
    <property type="evidence" value="ECO:0007669"/>
    <property type="project" value="TreeGrafter"/>
</dbReference>
<feature type="compositionally biased region" description="Basic and acidic residues" evidence="12">
    <location>
        <begin position="445"/>
        <end position="460"/>
    </location>
</feature>
<feature type="region of interest" description="Disordered" evidence="12">
    <location>
        <begin position="132"/>
        <end position="158"/>
    </location>
</feature>
<dbReference type="EMBL" id="JAWDGP010002355">
    <property type="protein sequence ID" value="KAK3783819.1"/>
    <property type="molecule type" value="Genomic_DNA"/>
</dbReference>
<evidence type="ECO:0000256" key="10">
    <source>
        <dbReference type="ARBA" id="ARBA00023288"/>
    </source>
</evidence>
<keyword evidence="4" id="KW-0336">GPI-anchor</keyword>
<dbReference type="GO" id="GO:0098552">
    <property type="term" value="C:side of membrane"/>
    <property type="evidence" value="ECO:0007669"/>
    <property type="project" value="UniProtKB-KW"/>
</dbReference>
<evidence type="ECO:0000256" key="6">
    <source>
        <dbReference type="ARBA" id="ARBA00022974"/>
    </source>
</evidence>
<comment type="subcellular location">
    <subcellularLocation>
        <location evidence="1">Cell membrane</location>
        <topology evidence="1">Lipid-anchor</topology>
        <topology evidence="1">GPI-anchor</topology>
    </subcellularLocation>
</comment>
<evidence type="ECO:0000256" key="8">
    <source>
        <dbReference type="ARBA" id="ARBA00023180"/>
    </source>
</evidence>
<name>A0AAE1A9M0_9GAST</name>
<dbReference type="Proteomes" id="UP001283361">
    <property type="component" value="Unassembled WGS sequence"/>
</dbReference>
<comment type="caution">
    <text evidence="13">The sequence shown here is derived from an EMBL/GenBank/DDBJ whole genome shotgun (WGS) entry which is preliminary data.</text>
</comment>
<evidence type="ECO:0000256" key="1">
    <source>
        <dbReference type="ARBA" id="ARBA00004609"/>
    </source>
</evidence>
<dbReference type="GO" id="GO:0005576">
    <property type="term" value="C:extracellular region"/>
    <property type="evidence" value="ECO:0007669"/>
    <property type="project" value="TreeGrafter"/>
</dbReference>
<evidence type="ECO:0000256" key="2">
    <source>
        <dbReference type="ARBA" id="ARBA00010260"/>
    </source>
</evidence>
<feature type="region of interest" description="Disordered" evidence="12">
    <location>
        <begin position="384"/>
        <end position="560"/>
    </location>
</feature>
<keyword evidence="5" id="KW-0732">Signal</keyword>
<dbReference type="GO" id="GO:0009966">
    <property type="term" value="P:regulation of signal transduction"/>
    <property type="evidence" value="ECO:0007669"/>
    <property type="project" value="InterPro"/>
</dbReference>
<evidence type="ECO:0000256" key="9">
    <source>
        <dbReference type="ARBA" id="ARBA00023207"/>
    </source>
</evidence>
<dbReference type="AlphaFoldDB" id="A0AAE1A9M0"/>
<dbReference type="GO" id="GO:0005886">
    <property type="term" value="C:plasma membrane"/>
    <property type="evidence" value="ECO:0007669"/>
    <property type="project" value="UniProtKB-SubCell"/>
</dbReference>
<evidence type="ECO:0000256" key="3">
    <source>
        <dbReference type="ARBA" id="ARBA00022475"/>
    </source>
</evidence>
<dbReference type="GO" id="GO:1905475">
    <property type="term" value="P:regulation of protein localization to membrane"/>
    <property type="evidence" value="ECO:0007669"/>
    <property type="project" value="TreeGrafter"/>
</dbReference>
<dbReference type="InterPro" id="IPR001863">
    <property type="entry name" value="Glypican"/>
</dbReference>
<dbReference type="PANTHER" id="PTHR10822:SF30">
    <property type="entry name" value="DALLY-LIKE, ISOFORM A"/>
    <property type="match status" value="1"/>
</dbReference>
<dbReference type="GO" id="GO:0045202">
    <property type="term" value="C:synapse"/>
    <property type="evidence" value="ECO:0007669"/>
    <property type="project" value="TreeGrafter"/>
</dbReference>